<dbReference type="OrthoDB" id="202505at2759"/>
<evidence type="ECO:0000259" key="5">
    <source>
        <dbReference type="PROSITE" id="PS50072"/>
    </source>
</evidence>
<comment type="similarity">
    <text evidence="4">Belongs to the cyclophilin-type PPIase family.</text>
</comment>
<dbReference type="STRING" id="2880.D8LJ83"/>
<evidence type="ECO:0000256" key="2">
    <source>
        <dbReference type="ARBA" id="ARBA00023110"/>
    </source>
</evidence>
<dbReference type="Proteomes" id="UP000002630">
    <property type="component" value="Linkage Group LG15"/>
</dbReference>
<dbReference type="PANTHER" id="PTHR11071">
    <property type="entry name" value="PEPTIDYL-PROLYL CIS-TRANS ISOMERASE"/>
    <property type="match status" value="1"/>
</dbReference>
<accession>D8LJ83</accession>
<comment type="catalytic activity">
    <reaction evidence="1 4">
        <text>[protein]-peptidylproline (omega=180) = [protein]-peptidylproline (omega=0)</text>
        <dbReference type="Rhea" id="RHEA:16237"/>
        <dbReference type="Rhea" id="RHEA-COMP:10747"/>
        <dbReference type="Rhea" id="RHEA-COMP:10748"/>
        <dbReference type="ChEBI" id="CHEBI:83833"/>
        <dbReference type="ChEBI" id="CHEBI:83834"/>
        <dbReference type="EC" id="5.2.1.8"/>
    </reaction>
</comment>
<dbReference type="Pfam" id="PF00160">
    <property type="entry name" value="Pro_isomerase"/>
    <property type="match status" value="1"/>
</dbReference>
<keyword evidence="2 4" id="KW-0697">Rotamase</keyword>
<name>D8LJ83_ECTSI</name>
<dbReference type="OMA" id="MANDGAH"/>
<comment type="function">
    <text evidence="4">PPIases accelerate the folding of proteins. It catalyzes the cis-trans isomerization of proline imidic peptide bonds in oligopeptides.</text>
</comment>
<evidence type="ECO:0000256" key="4">
    <source>
        <dbReference type="RuleBase" id="RU363019"/>
    </source>
</evidence>
<dbReference type="PANTHER" id="PTHR11071:SF561">
    <property type="entry name" value="PEPTIDYL-PROLYL CIS-TRANS ISOMERASE D-RELATED"/>
    <property type="match status" value="1"/>
</dbReference>
<keyword evidence="3 4" id="KW-0413">Isomerase</keyword>
<dbReference type="AlphaFoldDB" id="D8LJ83"/>
<evidence type="ECO:0000256" key="3">
    <source>
        <dbReference type="ARBA" id="ARBA00023235"/>
    </source>
</evidence>
<dbReference type="EMBL" id="FN648420">
    <property type="protein sequence ID" value="CBN76967.1"/>
    <property type="molecule type" value="Genomic_DNA"/>
</dbReference>
<dbReference type="PROSITE" id="PS50072">
    <property type="entry name" value="CSA_PPIASE_2"/>
    <property type="match status" value="1"/>
</dbReference>
<proteinExistence type="inferred from homology"/>
<evidence type="ECO:0000313" key="6">
    <source>
        <dbReference type="EMBL" id="CBN76967.1"/>
    </source>
</evidence>
<dbReference type="FunFam" id="2.40.100.10:FF:000025">
    <property type="entry name" value="Peptidyl-prolyl cis-trans isomerase CYP19-2"/>
    <property type="match status" value="1"/>
</dbReference>
<dbReference type="GO" id="GO:0003755">
    <property type="term" value="F:peptidyl-prolyl cis-trans isomerase activity"/>
    <property type="evidence" value="ECO:0007669"/>
    <property type="project" value="UniProtKB-UniRule"/>
</dbReference>
<protein>
    <recommendedName>
        <fullName evidence="4">Peptidyl-prolyl cis-trans isomerase</fullName>
        <shortName evidence="4">PPIase</shortName>
        <ecNumber evidence="4">5.2.1.8</ecNumber>
    </recommendedName>
</protein>
<dbReference type="SUPFAM" id="SSF50891">
    <property type="entry name" value="Cyclophilin-like"/>
    <property type="match status" value="1"/>
</dbReference>
<sequence length="266" mass="29636">MPLYETQWEEYLKEKKTQVGGRIFEHTEKHLVLQDGGRTYMGGIEELIRFAEATVAPPFDRSEGDNTDWVAIAQQQCEKHLTSSQCPLVFMDISLDPSARPQRVVFQLYSQDCPTTCENFRALCTGEKGMSSNGKKLNYKGSPFHRVVRDGWVQGGDIVSGTGDGGWSIYGEVFGDESFAIKLNETGVLAMANDGPHTNGSQFLVTLAPQPWLNHKVVGFGRVIKGLKVLREMSEGETLNQRPVMECKVHKCGQITPEDFAKLTCK</sequence>
<dbReference type="PRINTS" id="PR00153">
    <property type="entry name" value="CSAPPISMRASE"/>
</dbReference>
<dbReference type="eggNOG" id="KOG0546">
    <property type="taxonomic scope" value="Eukaryota"/>
</dbReference>
<gene>
    <name evidence="6" type="ORF">Esi_0024_0128</name>
</gene>
<reference evidence="6 7" key="1">
    <citation type="journal article" date="2010" name="Nature">
        <title>The Ectocarpus genome and the independent evolution of multicellularity in brown algae.</title>
        <authorList>
            <person name="Cock J.M."/>
            <person name="Sterck L."/>
            <person name="Rouze P."/>
            <person name="Scornet D."/>
            <person name="Allen A.E."/>
            <person name="Amoutzias G."/>
            <person name="Anthouard V."/>
            <person name="Artiguenave F."/>
            <person name="Aury J.M."/>
            <person name="Badger J.H."/>
            <person name="Beszteri B."/>
            <person name="Billiau K."/>
            <person name="Bonnet E."/>
            <person name="Bothwell J.H."/>
            <person name="Bowler C."/>
            <person name="Boyen C."/>
            <person name="Brownlee C."/>
            <person name="Carrano C.J."/>
            <person name="Charrier B."/>
            <person name="Cho G.Y."/>
            <person name="Coelho S.M."/>
            <person name="Collen J."/>
            <person name="Corre E."/>
            <person name="Da Silva C."/>
            <person name="Delage L."/>
            <person name="Delaroque N."/>
            <person name="Dittami S.M."/>
            <person name="Doulbeau S."/>
            <person name="Elias M."/>
            <person name="Farnham G."/>
            <person name="Gachon C.M."/>
            <person name="Gschloessl B."/>
            <person name="Heesch S."/>
            <person name="Jabbari K."/>
            <person name="Jubin C."/>
            <person name="Kawai H."/>
            <person name="Kimura K."/>
            <person name="Kloareg B."/>
            <person name="Kupper F.C."/>
            <person name="Lang D."/>
            <person name="Le Bail A."/>
            <person name="Leblanc C."/>
            <person name="Lerouge P."/>
            <person name="Lohr M."/>
            <person name="Lopez P.J."/>
            <person name="Martens C."/>
            <person name="Maumus F."/>
            <person name="Michel G."/>
            <person name="Miranda-Saavedra D."/>
            <person name="Morales J."/>
            <person name="Moreau H."/>
            <person name="Motomura T."/>
            <person name="Nagasato C."/>
            <person name="Napoli C.A."/>
            <person name="Nelson D.R."/>
            <person name="Nyvall-Collen P."/>
            <person name="Peters A.F."/>
            <person name="Pommier C."/>
            <person name="Potin P."/>
            <person name="Poulain J."/>
            <person name="Quesneville H."/>
            <person name="Read B."/>
            <person name="Rensing S.A."/>
            <person name="Ritter A."/>
            <person name="Rousvoal S."/>
            <person name="Samanta M."/>
            <person name="Samson G."/>
            <person name="Schroeder D.C."/>
            <person name="Segurens B."/>
            <person name="Strittmatter M."/>
            <person name="Tonon T."/>
            <person name="Tregear J.W."/>
            <person name="Valentin K."/>
            <person name="von Dassow P."/>
            <person name="Yamagishi T."/>
            <person name="Van de Peer Y."/>
            <person name="Wincker P."/>
        </authorList>
    </citation>
    <scope>NUCLEOTIDE SEQUENCE [LARGE SCALE GENOMIC DNA]</scope>
    <source>
        <strain evidence="7">Ec32 / CCAP1310/4</strain>
    </source>
</reference>
<evidence type="ECO:0000313" key="7">
    <source>
        <dbReference type="Proteomes" id="UP000002630"/>
    </source>
</evidence>
<feature type="domain" description="PPIase cyclophilin-type" evidence="5">
    <location>
        <begin position="103"/>
        <end position="254"/>
    </location>
</feature>
<organism evidence="6 7">
    <name type="scientific">Ectocarpus siliculosus</name>
    <name type="common">Brown alga</name>
    <name type="synonym">Conferva siliculosa</name>
    <dbReference type="NCBI Taxonomy" id="2880"/>
    <lineage>
        <taxon>Eukaryota</taxon>
        <taxon>Sar</taxon>
        <taxon>Stramenopiles</taxon>
        <taxon>Ochrophyta</taxon>
        <taxon>PX clade</taxon>
        <taxon>Phaeophyceae</taxon>
        <taxon>Ectocarpales</taxon>
        <taxon>Ectocarpaceae</taxon>
        <taxon>Ectocarpus</taxon>
    </lineage>
</organism>
<dbReference type="Gene3D" id="2.40.100.10">
    <property type="entry name" value="Cyclophilin-like"/>
    <property type="match status" value="1"/>
</dbReference>
<dbReference type="InParanoid" id="D8LJ83"/>
<evidence type="ECO:0000256" key="1">
    <source>
        <dbReference type="ARBA" id="ARBA00000971"/>
    </source>
</evidence>
<dbReference type="InterPro" id="IPR029000">
    <property type="entry name" value="Cyclophilin-like_dom_sf"/>
</dbReference>
<dbReference type="GO" id="GO:0005737">
    <property type="term" value="C:cytoplasm"/>
    <property type="evidence" value="ECO:0007669"/>
    <property type="project" value="TreeGrafter"/>
</dbReference>
<dbReference type="InterPro" id="IPR002130">
    <property type="entry name" value="Cyclophilin-type_PPIase_dom"/>
</dbReference>
<dbReference type="EMBL" id="FN649740">
    <property type="protein sequence ID" value="CBN76967.1"/>
    <property type="molecule type" value="Genomic_DNA"/>
</dbReference>
<dbReference type="EC" id="5.2.1.8" evidence="4"/>
<keyword evidence="7" id="KW-1185">Reference proteome</keyword>